<comment type="subcellular location">
    <subcellularLocation>
        <location evidence="1 6">Membrane</location>
        <topology evidence="1 6">Multi-pass membrane protein</topology>
    </subcellularLocation>
</comment>
<evidence type="ECO:0000256" key="2">
    <source>
        <dbReference type="ARBA" id="ARBA00007635"/>
    </source>
</evidence>
<keyword evidence="9" id="KW-1185">Reference proteome</keyword>
<sequence length="355" mass="37918">MFTSAINGGLWMEEAAIVAGLIFIQAVCAVYTVFISDFLAHGLEPLFLVAAGGFLSTFLLFPFAIAFERKKWPKKLGLLLAARLALIGLVGIPVHQVFVLLGVKKTTPAVATAMPNLSPGLIFIIASCLGIEKFDIRCNHTRYKILGTLMCLTGVMAMSLMQSPSVQPRLSSNIRGVVKEMMRSMVSNDWMIGCMYLLASVVALSCTMVLQAATMAEFQAPLSMCMMTSLMGSSITIAFQYITKGTIDTGASSIGITGITISVSAAGLLSSLCASLGLLCVHKKGPVFVSLFQPMQTVCATILSALILKQFVSLGSLIGMALMFSGLYIVLWAKTKETTDVEKSTVPDIEKPLLG</sequence>
<feature type="domain" description="EamA" evidence="7">
    <location>
        <begin position="191"/>
        <end position="331"/>
    </location>
</feature>
<accession>A0A835PMD3</accession>
<comment type="similarity">
    <text evidence="2 6">Belongs to the drug/metabolite transporter (DMT) superfamily. Plant drug/metabolite exporter (P-DME) (TC 2.A.7.4) family.</text>
</comment>
<feature type="transmembrane region" description="Helical" evidence="6">
    <location>
        <begin position="109"/>
        <end position="131"/>
    </location>
</feature>
<evidence type="ECO:0000256" key="3">
    <source>
        <dbReference type="ARBA" id="ARBA00022692"/>
    </source>
</evidence>
<dbReference type="InterPro" id="IPR000620">
    <property type="entry name" value="EamA_dom"/>
</dbReference>
<evidence type="ECO:0000259" key="7">
    <source>
        <dbReference type="Pfam" id="PF00892"/>
    </source>
</evidence>
<dbReference type="GO" id="GO:0016020">
    <property type="term" value="C:membrane"/>
    <property type="evidence" value="ECO:0007669"/>
    <property type="project" value="UniProtKB-SubCell"/>
</dbReference>
<feature type="transmembrane region" description="Helical" evidence="6">
    <location>
        <begin position="46"/>
        <end position="67"/>
    </location>
</feature>
<keyword evidence="3 6" id="KW-0812">Transmembrane</keyword>
<organism evidence="8 9">
    <name type="scientific">Vanilla planifolia</name>
    <name type="common">Vanilla</name>
    <dbReference type="NCBI Taxonomy" id="51239"/>
    <lineage>
        <taxon>Eukaryota</taxon>
        <taxon>Viridiplantae</taxon>
        <taxon>Streptophyta</taxon>
        <taxon>Embryophyta</taxon>
        <taxon>Tracheophyta</taxon>
        <taxon>Spermatophyta</taxon>
        <taxon>Magnoliopsida</taxon>
        <taxon>Liliopsida</taxon>
        <taxon>Asparagales</taxon>
        <taxon>Orchidaceae</taxon>
        <taxon>Vanilloideae</taxon>
        <taxon>Vanilleae</taxon>
        <taxon>Vanilla</taxon>
    </lineage>
</organism>
<feature type="transmembrane region" description="Helical" evidence="6">
    <location>
        <begin position="143"/>
        <end position="161"/>
    </location>
</feature>
<name>A0A835PMD3_VANPL</name>
<feature type="transmembrane region" description="Helical" evidence="6">
    <location>
        <begin position="190"/>
        <end position="210"/>
    </location>
</feature>
<feature type="transmembrane region" description="Helical" evidence="6">
    <location>
        <begin position="15"/>
        <end position="34"/>
    </location>
</feature>
<evidence type="ECO:0000313" key="8">
    <source>
        <dbReference type="EMBL" id="KAG0452802.1"/>
    </source>
</evidence>
<feature type="transmembrane region" description="Helical" evidence="6">
    <location>
        <begin position="254"/>
        <end position="280"/>
    </location>
</feature>
<dbReference type="OrthoDB" id="613656at2759"/>
<dbReference type="EMBL" id="JADCNL010000014">
    <property type="protein sequence ID" value="KAG0452802.1"/>
    <property type="molecule type" value="Genomic_DNA"/>
</dbReference>
<dbReference type="InterPro" id="IPR030184">
    <property type="entry name" value="WAT1-related"/>
</dbReference>
<evidence type="ECO:0000256" key="6">
    <source>
        <dbReference type="RuleBase" id="RU363077"/>
    </source>
</evidence>
<dbReference type="SUPFAM" id="SSF103481">
    <property type="entry name" value="Multidrug resistance efflux transporter EmrE"/>
    <property type="match status" value="2"/>
</dbReference>
<protein>
    <recommendedName>
        <fullName evidence="6">WAT1-related protein</fullName>
    </recommendedName>
</protein>
<feature type="transmembrane region" description="Helical" evidence="6">
    <location>
        <begin position="314"/>
        <end position="333"/>
    </location>
</feature>
<dbReference type="Proteomes" id="UP000636800">
    <property type="component" value="Unassembled WGS sequence"/>
</dbReference>
<evidence type="ECO:0000313" key="9">
    <source>
        <dbReference type="Proteomes" id="UP000636800"/>
    </source>
</evidence>
<dbReference type="AlphaFoldDB" id="A0A835PMD3"/>
<keyword evidence="5 6" id="KW-0472">Membrane</keyword>
<evidence type="ECO:0000256" key="4">
    <source>
        <dbReference type="ARBA" id="ARBA00022989"/>
    </source>
</evidence>
<proteinExistence type="inferred from homology"/>
<reference evidence="8 9" key="1">
    <citation type="journal article" date="2020" name="Nat. Food">
        <title>A phased Vanilla planifolia genome enables genetic improvement of flavour and production.</title>
        <authorList>
            <person name="Hasing T."/>
            <person name="Tang H."/>
            <person name="Brym M."/>
            <person name="Khazi F."/>
            <person name="Huang T."/>
            <person name="Chambers A.H."/>
        </authorList>
    </citation>
    <scope>NUCLEOTIDE SEQUENCE [LARGE SCALE GENOMIC DNA]</scope>
    <source>
        <tissue evidence="8">Leaf</tissue>
    </source>
</reference>
<evidence type="ECO:0000256" key="1">
    <source>
        <dbReference type="ARBA" id="ARBA00004141"/>
    </source>
</evidence>
<evidence type="ECO:0000256" key="5">
    <source>
        <dbReference type="ARBA" id="ARBA00023136"/>
    </source>
</evidence>
<keyword evidence="4 6" id="KW-1133">Transmembrane helix</keyword>
<feature type="transmembrane region" description="Helical" evidence="6">
    <location>
        <begin position="222"/>
        <end position="242"/>
    </location>
</feature>
<dbReference type="PANTHER" id="PTHR31218">
    <property type="entry name" value="WAT1-RELATED PROTEIN"/>
    <property type="match status" value="1"/>
</dbReference>
<dbReference type="Pfam" id="PF00892">
    <property type="entry name" value="EamA"/>
    <property type="match status" value="2"/>
</dbReference>
<feature type="transmembrane region" description="Helical" evidence="6">
    <location>
        <begin position="79"/>
        <end position="103"/>
    </location>
</feature>
<dbReference type="InterPro" id="IPR037185">
    <property type="entry name" value="EmrE-like"/>
</dbReference>
<gene>
    <name evidence="8" type="ORF">HPP92_025466</name>
</gene>
<dbReference type="GO" id="GO:0022857">
    <property type="term" value="F:transmembrane transporter activity"/>
    <property type="evidence" value="ECO:0007669"/>
    <property type="project" value="InterPro"/>
</dbReference>
<feature type="domain" description="EamA" evidence="7">
    <location>
        <begin position="21"/>
        <end position="159"/>
    </location>
</feature>
<feature type="transmembrane region" description="Helical" evidence="6">
    <location>
        <begin position="287"/>
        <end position="308"/>
    </location>
</feature>
<comment type="caution">
    <text evidence="8">The sequence shown here is derived from an EMBL/GenBank/DDBJ whole genome shotgun (WGS) entry which is preliminary data.</text>
</comment>